<comment type="pathway">
    <text evidence="4">Lipid metabolism; malonyl-CoA biosynthesis; malonyl-CoA from acetyl-CoA: step 1/1.</text>
</comment>
<dbReference type="NCBIfam" id="TIGR00515">
    <property type="entry name" value="accD"/>
    <property type="match status" value="1"/>
</dbReference>
<evidence type="ECO:0000259" key="5">
    <source>
        <dbReference type="PROSITE" id="PS50980"/>
    </source>
</evidence>
<comment type="subunit">
    <text evidence="4">Acetyl-CoA carboxylase is a heterohexamer composed of biotin carboxyl carrier protein (AccB), biotin carboxylase (AccC) and two subunits each of ACCase subunit alpha (AccA) and ACCase subunit beta (AccD).</text>
</comment>
<accession>A0A840N2S5</accession>
<comment type="caution">
    <text evidence="4">Lacks conserved residue(s) required for the propagation of feature annotation.</text>
</comment>
<dbReference type="PANTHER" id="PTHR42995:SF5">
    <property type="entry name" value="ACETYL-COENZYME A CARBOXYLASE CARBOXYL TRANSFERASE SUBUNIT BETA, CHLOROPLASTIC"/>
    <property type="match status" value="1"/>
</dbReference>
<dbReference type="PANTHER" id="PTHR42995">
    <property type="entry name" value="ACETYL-COENZYME A CARBOXYLASE CARBOXYL TRANSFERASE SUBUNIT BETA, CHLOROPLASTIC"/>
    <property type="match status" value="1"/>
</dbReference>
<keyword evidence="4" id="KW-0963">Cytoplasm</keyword>
<dbReference type="Gene3D" id="3.90.226.10">
    <property type="entry name" value="2-enoyl-CoA Hydratase, Chain A, domain 1"/>
    <property type="match status" value="1"/>
</dbReference>
<dbReference type="SUPFAM" id="SSF52096">
    <property type="entry name" value="ClpP/crotonase"/>
    <property type="match status" value="1"/>
</dbReference>
<dbReference type="GO" id="GO:0009329">
    <property type="term" value="C:acetate CoA-transferase complex"/>
    <property type="evidence" value="ECO:0007669"/>
    <property type="project" value="TreeGrafter"/>
</dbReference>
<dbReference type="GO" id="GO:0003989">
    <property type="term" value="F:acetyl-CoA carboxylase activity"/>
    <property type="evidence" value="ECO:0007669"/>
    <property type="project" value="InterPro"/>
</dbReference>
<dbReference type="HAMAP" id="MF_01395">
    <property type="entry name" value="AcetylCoA_CT_beta"/>
    <property type="match status" value="1"/>
</dbReference>
<evidence type="ECO:0000256" key="2">
    <source>
        <dbReference type="ARBA" id="ARBA00022832"/>
    </source>
</evidence>
<dbReference type="PRINTS" id="PR01070">
    <property type="entry name" value="ACCCTRFRASEB"/>
</dbReference>
<comment type="function">
    <text evidence="4">Component of the acetyl coenzyme A carboxylase (ACC) complex. Biotin carboxylase (BC) catalyzes the carboxylation of biotin on its carrier protein (BCCP) and then the CO(2) group is transferred by the transcarboxylase to acetyl-CoA to form malonyl-CoA.</text>
</comment>
<comment type="caution">
    <text evidence="6">The sequence shown here is derived from an EMBL/GenBank/DDBJ whole genome shotgun (WGS) entry which is preliminary data.</text>
</comment>
<keyword evidence="4" id="KW-0444">Lipid biosynthesis</keyword>
<evidence type="ECO:0000313" key="6">
    <source>
        <dbReference type="EMBL" id="MBB5052151.1"/>
    </source>
</evidence>
<gene>
    <name evidence="4" type="primary">accD</name>
    <name evidence="6" type="ORF">HNQ36_002125</name>
</gene>
<dbReference type="AlphaFoldDB" id="A0A840N2S5"/>
<dbReference type="InterPro" id="IPR000438">
    <property type="entry name" value="Acetyl_CoA_COase_Trfase_b_su"/>
</dbReference>
<comment type="similarity">
    <text evidence="4">Belongs to the AccD/PCCB family.</text>
</comment>
<dbReference type="GO" id="GO:0005524">
    <property type="term" value="F:ATP binding"/>
    <property type="evidence" value="ECO:0007669"/>
    <property type="project" value="UniProtKB-KW"/>
</dbReference>
<name>A0A840N2S5_9BRAD</name>
<dbReference type="RefSeq" id="WP_184084483.1">
    <property type="nucleotide sequence ID" value="NZ_JACHIJ010000003.1"/>
</dbReference>
<dbReference type="InterPro" id="IPR034733">
    <property type="entry name" value="AcCoA_carboxyl_beta"/>
</dbReference>
<keyword evidence="4" id="KW-0547">Nucleotide-binding</keyword>
<dbReference type="GO" id="GO:0016743">
    <property type="term" value="F:carboxyl- or carbamoyltransferase activity"/>
    <property type="evidence" value="ECO:0007669"/>
    <property type="project" value="UniProtKB-UniRule"/>
</dbReference>
<protein>
    <recommendedName>
        <fullName evidence="4">Acetyl-coenzyme A carboxylase carboxyl transferase subunit beta</fullName>
        <shortName evidence="4">ACCase subunit beta</shortName>
        <shortName evidence="4">Acetyl-CoA carboxylase carboxyltransferase subunit beta</shortName>
        <ecNumber evidence="4">2.1.3.15</ecNumber>
    </recommendedName>
</protein>
<comment type="catalytic activity">
    <reaction evidence="4">
        <text>N(6)-carboxybiotinyl-L-lysyl-[protein] + acetyl-CoA = N(6)-biotinyl-L-lysyl-[protein] + malonyl-CoA</text>
        <dbReference type="Rhea" id="RHEA:54728"/>
        <dbReference type="Rhea" id="RHEA-COMP:10505"/>
        <dbReference type="Rhea" id="RHEA-COMP:10506"/>
        <dbReference type="ChEBI" id="CHEBI:57288"/>
        <dbReference type="ChEBI" id="CHEBI:57384"/>
        <dbReference type="ChEBI" id="CHEBI:83144"/>
        <dbReference type="ChEBI" id="CHEBI:83145"/>
        <dbReference type="EC" id="2.1.3.15"/>
    </reaction>
</comment>
<evidence type="ECO:0000256" key="1">
    <source>
        <dbReference type="ARBA" id="ARBA00022679"/>
    </source>
</evidence>
<organism evidence="6 7">
    <name type="scientific">Afipia massiliensis</name>
    <dbReference type="NCBI Taxonomy" id="211460"/>
    <lineage>
        <taxon>Bacteria</taxon>
        <taxon>Pseudomonadati</taxon>
        <taxon>Pseudomonadota</taxon>
        <taxon>Alphaproteobacteria</taxon>
        <taxon>Hyphomicrobiales</taxon>
        <taxon>Nitrobacteraceae</taxon>
        <taxon>Afipia</taxon>
    </lineage>
</organism>
<reference evidence="6 7" key="1">
    <citation type="submission" date="2020-08" db="EMBL/GenBank/DDBJ databases">
        <title>Genomic Encyclopedia of Type Strains, Phase IV (KMG-IV): sequencing the most valuable type-strain genomes for metagenomic binning, comparative biology and taxonomic classification.</title>
        <authorList>
            <person name="Goeker M."/>
        </authorList>
    </citation>
    <scope>NUCLEOTIDE SEQUENCE [LARGE SCALE GENOMIC DNA]</scope>
    <source>
        <strain evidence="6 7">DSM 17498</strain>
    </source>
</reference>
<keyword evidence="6" id="KW-0436">Ligase</keyword>
<dbReference type="InterPro" id="IPR029045">
    <property type="entry name" value="ClpP/crotonase-like_dom_sf"/>
</dbReference>
<dbReference type="InterPro" id="IPR011762">
    <property type="entry name" value="COA_CT_N"/>
</dbReference>
<feature type="domain" description="CoA carboxyltransferase N-terminal" evidence="5">
    <location>
        <begin position="24"/>
        <end position="293"/>
    </location>
</feature>
<dbReference type="Pfam" id="PF01039">
    <property type="entry name" value="Carboxyl_trans"/>
    <property type="match status" value="1"/>
</dbReference>
<keyword evidence="4" id="KW-0067">ATP-binding</keyword>
<keyword evidence="1 4" id="KW-0808">Transferase</keyword>
<sequence>MNWLTNVVRPKIRSILKRETPENLWIKCPDSGQLVFYKDVEQNQFVIPGSNYHMRMGAAARLKSIFDNETWYDVALPEVTPDPLRFRDERKYADRIKDARTKTGMNDAVKVGYGKLEGNAVVVAVQDFDFMGGSLGMAAGEAVVKGLELAVEKKSPFIIFAASGGARMQEGILSLMQMPRTTVAIQMLREIGQPYIVVLTNPTTGGVTASYAMLGDVHIAEPGALIGFAGARVIEQTIREKLPEGFQRAEYLKEHGMVDMVVHRHDLRATLGRLCRLLTKAPATEGFAAAAPLPPDVPAVASPA</sequence>
<dbReference type="GO" id="GO:2001295">
    <property type="term" value="P:malonyl-CoA biosynthetic process"/>
    <property type="evidence" value="ECO:0007669"/>
    <property type="project" value="UniProtKB-UniRule"/>
</dbReference>
<evidence type="ECO:0000256" key="4">
    <source>
        <dbReference type="HAMAP-Rule" id="MF_01395"/>
    </source>
</evidence>
<evidence type="ECO:0000313" key="7">
    <source>
        <dbReference type="Proteomes" id="UP000521227"/>
    </source>
</evidence>
<keyword evidence="4" id="KW-0443">Lipid metabolism</keyword>
<keyword evidence="2 4" id="KW-0276">Fatty acid metabolism</keyword>
<dbReference type="EC" id="2.1.3.15" evidence="4"/>
<comment type="subcellular location">
    <subcellularLocation>
        <location evidence="4">Cytoplasm</location>
    </subcellularLocation>
</comment>
<dbReference type="EMBL" id="JACHIJ010000003">
    <property type="protein sequence ID" value="MBB5052151.1"/>
    <property type="molecule type" value="Genomic_DNA"/>
</dbReference>
<evidence type="ECO:0000256" key="3">
    <source>
        <dbReference type="ARBA" id="ARBA00023160"/>
    </source>
</evidence>
<dbReference type="PROSITE" id="PS50980">
    <property type="entry name" value="COA_CT_NTER"/>
    <property type="match status" value="1"/>
</dbReference>
<dbReference type="GO" id="GO:0006633">
    <property type="term" value="P:fatty acid biosynthetic process"/>
    <property type="evidence" value="ECO:0007669"/>
    <property type="project" value="UniProtKB-KW"/>
</dbReference>
<dbReference type="Proteomes" id="UP000521227">
    <property type="component" value="Unassembled WGS sequence"/>
</dbReference>
<proteinExistence type="inferred from homology"/>
<keyword evidence="3 4" id="KW-0275">Fatty acid biosynthesis</keyword>
<dbReference type="UniPathway" id="UPA00655">
    <property type="reaction ID" value="UER00711"/>
</dbReference>